<keyword evidence="3 6" id="KW-0812">Transmembrane</keyword>
<evidence type="ECO:0000256" key="2">
    <source>
        <dbReference type="ARBA" id="ARBA00006843"/>
    </source>
</evidence>
<dbReference type="Proteomes" id="UP000504630">
    <property type="component" value="Chromosome 6"/>
</dbReference>
<reference evidence="8" key="1">
    <citation type="submission" date="2025-08" db="UniProtKB">
        <authorList>
            <consortium name="RefSeq"/>
        </authorList>
    </citation>
    <scope>IDENTIFICATION</scope>
</reference>
<proteinExistence type="inferred from homology"/>
<feature type="transmembrane region" description="Helical" evidence="6">
    <location>
        <begin position="46"/>
        <end position="72"/>
    </location>
</feature>
<comment type="subcellular location">
    <subcellularLocation>
        <location evidence="1">Membrane</location>
    </subcellularLocation>
</comment>
<evidence type="ECO:0000256" key="4">
    <source>
        <dbReference type="ARBA" id="ARBA00022989"/>
    </source>
</evidence>
<dbReference type="InterPro" id="IPR007593">
    <property type="entry name" value="CD225/Dispanin_fam"/>
</dbReference>
<comment type="similarity">
    <text evidence="2">Belongs to the CD225/Dispanin family.</text>
</comment>
<sequence length="122" mass="13256">MNLAGYSSDNVPFLGRYDGTPGQPGGSTTAQYTTVNISTEPPKDHIIWSLSNFVFVNVFCLGLVALIFSIKLDRKVAGDLEGARRHGSTAKYLNISATVLTSTIVLIYIIIITSITISVQRY</sequence>
<evidence type="ECO:0000256" key="6">
    <source>
        <dbReference type="SAM" id="Phobius"/>
    </source>
</evidence>
<dbReference type="InterPro" id="IPR051517">
    <property type="entry name" value="IFITM_antiviral_protein"/>
</dbReference>
<evidence type="ECO:0000256" key="1">
    <source>
        <dbReference type="ARBA" id="ARBA00004370"/>
    </source>
</evidence>
<evidence type="ECO:0000256" key="5">
    <source>
        <dbReference type="ARBA" id="ARBA00023136"/>
    </source>
</evidence>
<dbReference type="GO" id="GO:0005886">
    <property type="term" value="C:plasma membrane"/>
    <property type="evidence" value="ECO:0007669"/>
    <property type="project" value="TreeGrafter"/>
</dbReference>
<keyword evidence="7" id="KW-1185">Reference proteome</keyword>
<dbReference type="Pfam" id="PF04505">
    <property type="entry name" value="CD225"/>
    <property type="match status" value="1"/>
</dbReference>
<keyword evidence="4 6" id="KW-1133">Transmembrane helix</keyword>
<evidence type="ECO:0000256" key="3">
    <source>
        <dbReference type="ARBA" id="ARBA00022692"/>
    </source>
</evidence>
<organism evidence="7 8">
    <name type="scientific">Cottoperca gobio</name>
    <name type="common">Frogmouth</name>
    <name type="synonym">Aphritis gobio</name>
    <dbReference type="NCBI Taxonomy" id="56716"/>
    <lineage>
        <taxon>Eukaryota</taxon>
        <taxon>Metazoa</taxon>
        <taxon>Chordata</taxon>
        <taxon>Craniata</taxon>
        <taxon>Vertebrata</taxon>
        <taxon>Euteleostomi</taxon>
        <taxon>Actinopterygii</taxon>
        <taxon>Neopterygii</taxon>
        <taxon>Teleostei</taxon>
        <taxon>Neoteleostei</taxon>
        <taxon>Acanthomorphata</taxon>
        <taxon>Eupercaria</taxon>
        <taxon>Perciformes</taxon>
        <taxon>Notothenioidei</taxon>
        <taxon>Bovichtidae</taxon>
        <taxon>Cottoperca</taxon>
    </lineage>
</organism>
<dbReference type="KEGG" id="cgob:115010094"/>
<keyword evidence="5 6" id="KW-0472">Membrane</keyword>
<dbReference type="GeneID" id="115010094"/>
<gene>
    <name evidence="8" type="primary">LOC115010094</name>
</gene>
<dbReference type="OrthoDB" id="9906841at2759"/>
<name>A0A6J2PW66_COTGO</name>
<dbReference type="InParanoid" id="A0A6J2PW66"/>
<accession>A0A6J2PW66</accession>
<dbReference type="PANTHER" id="PTHR13999:SF31">
    <property type="entry name" value="IFITM1-RELATED"/>
    <property type="match status" value="1"/>
</dbReference>
<dbReference type="PANTHER" id="PTHR13999">
    <property type="entry name" value="INTERFERON INDUCIBLE TRANSMEMBRANE PROTEIN"/>
    <property type="match status" value="1"/>
</dbReference>
<feature type="transmembrane region" description="Helical" evidence="6">
    <location>
        <begin position="92"/>
        <end position="117"/>
    </location>
</feature>
<dbReference type="RefSeq" id="XP_029290363.1">
    <property type="nucleotide sequence ID" value="XM_029434503.1"/>
</dbReference>
<protein>
    <submittedName>
        <fullName evidence="8">Dispanin subfamily A member 2b-like</fullName>
    </submittedName>
</protein>
<dbReference type="AlphaFoldDB" id="A0A6J2PW66"/>
<evidence type="ECO:0000313" key="7">
    <source>
        <dbReference type="Proteomes" id="UP000504630"/>
    </source>
</evidence>
<evidence type="ECO:0000313" key="8">
    <source>
        <dbReference type="RefSeq" id="XP_029290363.1"/>
    </source>
</evidence>